<sequence length="106" mass="12462">MIRFISRQPEKHHVEVREEEKNPTKKHLFSFCREAGWSCQARPVGQMYGPRFLDNIPRFLVSFFSLGRTFFDMPHAIDDLDVCFLSWDYAGAPAIWPPLVPCKFTR</sequence>
<protein>
    <submittedName>
        <fullName evidence="1">Uncharacterized protein</fullName>
    </submittedName>
</protein>
<dbReference type="Proteomes" id="UP000625711">
    <property type="component" value="Unassembled WGS sequence"/>
</dbReference>
<proteinExistence type="predicted"/>
<comment type="caution">
    <text evidence="1">The sequence shown here is derived from an EMBL/GenBank/DDBJ whole genome shotgun (WGS) entry which is preliminary data.</text>
</comment>
<evidence type="ECO:0000313" key="1">
    <source>
        <dbReference type="EMBL" id="KAF7267086.1"/>
    </source>
</evidence>
<accession>A0A834M0B2</accession>
<reference evidence="1" key="1">
    <citation type="submission" date="2020-08" db="EMBL/GenBank/DDBJ databases">
        <title>Genome sequencing and assembly of the red palm weevil Rhynchophorus ferrugineus.</title>
        <authorList>
            <person name="Dias G.B."/>
            <person name="Bergman C.M."/>
            <person name="Manee M."/>
        </authorList>
    </citation>
    <scope>NUCLEOTIDE SEQUENCE</scope>
    <source>
        <strain evidence="1">AA-2017</strain>
        <tissue evidence="1">Whole larva</tissue>
    </source>
</reference>
<keyword evidence="2" id="KW-1185">Reference proteome</keyword>
<evidence type="ECO:0000313" key="2">
    <source>
        <dbReference type="Proteomes" id="UP000625711"/>
    </source>
</evidence>
<gene>
    <name evidence="1" type="ORF">GWI33_019649</name>
</gene>
<organism evidence="1 2">
    <name type="scientific">Rhynchophorus ferrugineus</name>
    <name type="common">Red palm weevil</name>
    <name type="synonym">Curculio ferrugineus</name>
    <dbReference type="NCBI Taxonomy" id="354439"/>
    <lineage>
        <taxon>Eukaryota</taxon>
        <taxon>Metazoa</taxon>
        <taxon>Ecdysozoa</taxon>
        <taxon>Arthropoda</taxon>
        <taxon>Hexapoda</taxon>
        <taxon>Insecta</taxon>
        <taxon>Pterygota</taxon>
        <taxon>Neoptera</taxon>
        <taxon>Endopterygota</taxon>
        <taxon>Coleoptera</taxon>
        <taxon>Polyphaga</taxon>
        <taxon>Cucujiformia</taxon>
        <taxon>Curculionidae</taxon>
        <taxon>Dryophthorinae</taxon>
        <taxon>Rhynchophorus</taxon>
    </lineage>
</organism>
<name>A0A834M0B2_RHYFE</name>
<dbReference type="AlphaFoldDB" id="A0A834M0B2"/>
<dbReference type="EMBL" id="JAACXV010014469">
    <property type="protein sequence ID" value="KAF7267086.1"/>
    <property type="molecule type" value="Genomic_DNA"/>
</dbReference>